<dbReference type="RefSeq" id="WP_011708301.1">
    <property type="nucleotide sequence ID" value="NZ_BMIX01000003.1"/>
</dbReference>
<accession>A0ABQ1WKH3</accession>
<keyword evidence="3" id="KW-1185">Reference proteome</keyword>
<proteinExistence type="predicted"/>
<evidence type="ECO:0000259" key="1">
    <source>
        <dbReference type="PROSITE" id="PS50925"/>
    </source>
</evidence>
<dbReference type="Pfam" id="PF04940">
    <property type="entry name" value="BLUF"/>
    <property type="match status" value="1"/>
</dbReference>
<reference evidence="3" key="1">
    <citation type="journal article" date="2019" name="Int. J. Syst. Evol. Microbiol.">
        <title>The Global Catalogue of Microorganisms (GCM) 10K type strain sequencing project: providing services to taxonomists for standard genome sequencing and annotation.</title>
        <authorList>
            <consortium name="The Broad Institute Genomics Platform"/>
            <consortium name="The Broad Institute Genome Sequencing Center for Infectious Disease"/>
            <person name="Wu L."/>
            <person name="Ma J."/>
        </authorList>
    </citation>
    <scope>NUCLEOTIDE SEQUENCE [LARGE SCALE GENOMIC DNA]</scope>
    <source>
        <strain evidence="3">CGMCC 1.15422</strain>
    </source>
</reference>
<dbReference type="Gene3D" id="3.30.70.100">
    <property type="match status" value="1"/>
</dbReference>
<feature type="domain" description="BLUF" evidence="1">
    <location>
        <begin position="2"/>
        <end position="93"/>
    </location>
</feature>
<evidence type="ECO:0000313" key="3">
    <source>
        <dbReference type="Proteomes" id="UP000605733"/>
    </source>
</evidence>
<dbReference type="Proteomes" id="UP000605733">
    <property type="component" value="Unassembled WGS sequence"/>
</dbReference>
<organism evidence="2 3">
    <name type="scientific">Christiangramia forsetii</name>
    <dbReference type="NCBI Taxonomy" id="411153"/>
    <lineage>
        <taxon>Bacteria</taxon>
        <taxon>Pseudomonadati</taxon>
        <taxon>Bacteroidota</taxon>
        <taxon>Flavobacteriia</taxon>
        <taxon>Flavobacteriales</taxon>
        <taxon>Flavobacteriaceae</taxon>
        <taxon>Christiangramia</taxon>
    </lineage>
</organism>
<protein>
    <recommendedName>
        <fullName evidence="1">BLUF domain-containing protein</fullName>
    </recommendedName>
</protein>
<gene>
    <name evidence="2" type="ORF">GCM10011532_17850</name>
</gene>
<dbReference type="EMBL" id="BMIX01000003">
    <property type="protein sequence ID" value="GGG34610.1"/>
    <property type="molecule type" value="Genomic_DNA"/>
</dbReference>
<evidence type="ECO:0000313" key="2">
    <source>
        <dbReference type="EMBL" id="GGG34610.1"/>
    </source>
</evidence>
<dbReference type="SMART" id="SM01034">
    <property type="entry name" value="BLUF"/>
    <property type="match status" value="1"/>
</dbReference>
<dbReference type="SUPFAM" id="SSF54975">
    <property type="entry name" value="Acylphosphatase/BLUF domain-like"/>
    <property type="match status" value="1"/>
</dbReference>
<dbReference type="PROSITE" id="PS50925">
    <property type="entry name" value="BLUF"/>
    <property type="match status" value="1"/>
</dbReference>
<sequence length="133" mass="15715">MRYAISYVSTASKDLQENEIQRILYSSEDQNNKDNITGLLLFSEGNFFQVIEGRKEDVTELYRKIENDRRHHNIIKLFQKPIHNESFDGYKSDFISEDAKYNSARLNNYEKYIEVLDEPLQRAVSNILKAFII</sequence>
<dbReference type="InterPro" id="IPR036046">
    <property type="entry name" value="Acylphosphatase-like_dom_sf"/>
</dbReference>
<dbReference type="InterPro" id="IPR007024">
    <property type="entry name" value="BLUF_domain"/>
</dbReference>
<name>A0ABQ1WKH3_9FLAO</name>
<comment type="caution">
    <text evidence="2">The sequence shown here is derived from an EMBL/GenBank/DDBJ whole genome shotgun (WGS) entry which is preliminary data.</text>
</comment>